<dbReference type="RefSeq" id="WP_284394414.1">
    <property type="nucleotide sequence ID" value="NZ_BSNG01000004.1"/>
</dbReference>
<reference evidence="2" key="2">
    <citation type="submission" date="2023-01" db="EMBL/GenBank/DDBJ databases">
        <title>Draft genome sequence of Devosia yakushimensis strain NBRC 103855.</title>
        <authorList>
            <person name="Sun Q."/>
            <person name="Mori K."/>
        </authorList>
    </citation>
    <scope>NUCLEOTIDE SEQUENCE</scope>
    <source>
        <strain evidence="2">NBRC 103855</strain>
    </source>
</reference>
<proteinExistence type="predicted"/>
<name>A0ABQ5UM50_9HYPH</name>
<dbReference type="EMBL" id="BSNG01000004">
    <property type="protein sequence ID" value="GLQ12432.1"/>
    <property type="molecule type" value="Genomic_DNA"/>
</dbReference>
<evidence type="ECO:0000313" key="3">
    <source>
        <dbReference type="Proteomes" id="UP001161406"/>
    </source>
</evidence>
<sequence length="101" mass="10904">MHRLLFAMALVAITTLPALAALPPQYQRQRELQAILADNEVADAFGVEGISAIEYVEPDLYRVTGGACTLEVKIVDVPNTHGEGWAGPREFALAVGEPVCR</sequence>
<evidence type="ECO:0000256" key="1">
    <source>
        <dbReference type="SAM" id="SignalP"/>
    </source>
</evidence>
<keyword evidence="1" id="KW-0732">Signal</keyword>
<comment type="caution">
    <text evidence="2">The sequence shown here is derived from an EMBL/GenBank/DDBJ whole genome shotgun (WGS) entry which is preliminary data.</text>
</comment>
<protein>
    <submittedName>
        <fullName evidence="2">Uncharacterized protein</fullName>
    </submittedName>
</protein>
<dbReference type="Proteomes" id="UP001161406">
    <property type="component" value="Unassembled WGS sequence"/>
</dbReference>
<feature type="chain" id="PRO_5046618646" evidence="1">
    <location>
        <begin position="21"/>
        <end position="101"/>
    </location>
</feature>
<evidence type="ECO:0000313" key="2">
    <source>
        <dbReference type="EMBL" id="GLQ12432.1"/>
    </source>
</evidence>
<reference evidence="2" key="1">
    <citation type="journal article" date="2014" name="Int. J. Syst. Evol. Microbiol.">
        <title>Complete genome of a new Firmicutes species belonging to the dominant human colonic microbiota ('Ruminococcus bicirculans') reveals two chromosomes and a selective capacity to utilize plant glucans.</title>
        <authorList>
            <consortium name="NISC Comparative Sequencing Program"/>
            <person name="Wegmann U."/>
            <person name="Louis P."/>
            <person name="Goesmann A."/>
            <person name="Henrissat B."/>
            <person name="Duncan S.H."/>
            <person name="Flint H.J."/>
        </authorList>
    </citation>
    <scope>NUCLEOTIDE SEQUENCE</scope>
    <source>
        <strain evidence="2">NBRC 103855</strain>
    </source>
</reference>
<accession>A0ABQ5UM50</accession>
<keyword evidence="3" id="KW-1185">Reference proteome</keyword>
<organism evidence="2 3">
    <name type="scientific">Devosia yakushimensis</name>
    <dbReference type="NCBI Taxonomy" id="470028"/>
    <lineage>
        <taxon>Bacteria</taxon>
        <taxon>Pseudomonadati</taxon>
        <taxon>Pseudomonadota</taxon>
        <taxon>Alphaproteobacteria</taxon>
        <taxon>Hyphomicrobiales</taxon>
        <taxon>Devosiaceae</taxon>
        <taxon>Devosia</taxon>
    </lineage>
</organism>
<gene>
    <name evidence="2" type="ORF">GCM10007913_43650</name>
</gene>
<feature type="signal peptide" evidence="1">
    <location>
        <begin position="1"/>
        <end position="20"/>
    </location>
</feature>